<proteinExistence type="predicted"/>
<gene>
    <name evidence="1" type="ORF">JOC58_003304</name>
</gene>
<organism evidence="1 2">
    <name type="scientific">Paenibacillus hunanensis</name>
    <dbReference type="NCBI Taxonomy" id="539262"/>
    <lineage>
        <taxon>Bacteria</taxon>
        <taxon>Bacillati</taxon>
        <taxon>Bacillota</taxon>
        <taxon>Bacilli</taxon>
        <taxon>Bacillales</taxon>
        <taxon>Paenibacillaceae</taxon>
        <taxon>Paenibacillus</taxon>
    </lineage>
</organism>
<keyword evidence="2" id="KW-1185">Reference proteome</keyword>
<evidence type="ECO:0000313" key="1">
    <source>
        <dbReference type="EMBL" id="MDR6245391.1"/>
    </source>
</evidence>
<dbReference type="EMBL" id="JAVDQH010000014">
    <property type="protein sequence ID" value="MDR6245391.1"/>
    <property type="molecule type" value="Genomic_DNA"/>
</dbReference>
<protein>
    <submittedName>
        <fullName evidence="1">Uncharacterized protein</fullName>
    </submittedName>
</protein>
<sequence>MTLDTFTIRRIQQIMDGYIDAKVPASMRTAVQLVYELELDGLILSELRPSESLRGWERTEFACLRCQSDGCWHVYARKNKLSAQEPPLWNAVTEAGGQRDFELQLQYVEEDPLELFWPDWQAHDEQEDYV</sequence>
<reference evidence="1 2" key="1">
    <citation type="submission" date="2023-07" db="EMBL/GenBank/DDBJ databases">
        <title>Genomic Encyclopedia of Type Strains, Phase IV (KMG-IV): sequencing the most valuable type-strain genomes for metagenomic binning, comparative biology and taxonomic classification.</title>
        <authorList>
            <person name="Goeker M."/>
        </authorList>
    </citation>
    <scope>NUCLEOTIDE SEQUENCE [LARGE SCALE GENOMIC DNA]</scope>
    <source>
        <strain evidence="1 2">DSM 22170</strain>
    </source>
</reference>
<dbReference type="Pfam" id="PF11225">
    <property type="entry name" value="DUF3024"/>
    <property type="match status" value="1"/>
</dbReference>
<dbReference type="RefSeq" id="WP_188777509.1">
    <property type="nucleotide sequence ID" value="NZ_BMMB01000010.1"/>
</dbReference>
<name>A0ABU1J1P3_9BACL</name>
<comment type="caution">
    <text evidence="1">The sequence shown here is derived from an EMBL/GenBank/DDBJ whole genome shotgun (WGS) entry which is preliminary data.</text>
</comment>
<evidence type="ECO:0000313" key="2">
    <source>
        <dbReference type="Proteomes" id="UP001185028"/>
    </source>
</evidence>
<accession>A0ABU1J1P3</accession>
<dbReference type="InterPro" id="IPR021388">
    <property type="entry name" value="DUF3024"/>
</dbReference>
<dbReference type="Proteomes" id="UP001185028">
    <property type="component" value="Unassembled WGS sequence"/>
</dbReference>